<proteinExistence type="predicted"/>
<dbReference type="InterPro" id="IPR027413">
    <property type="entry name" value="GROEL-like_equatorial_sf"/>
</dbReference>
<dbReference type="PANTHER" id="PTHR46883">
    <property type="entry name" value="BARDET-BIEDL SYNDROME 12 PROTEIN"/>
    <property type="match status" value="1"/>
</dbReference>
<dbReference type="GO" id="GO:0045494">
    <property type="term" value="P:photoreceptor cell maintenance"/>
    <property type="evidence" value="ECO:0007669"/>
    <property type="project" value="TreeGrafter"/>
</dbReference>
<dbReference type="InterPro" id="IPR042984">
    <property type="entry name" value="BBS12"/>
</dbReference>
<dbReference type="SUPFAM" id="SSF48592">
    <property type="entry name" value="GroEL equatorial domain-like"/>
    <property type="match status" value="1"/>
</dbReference>
<organism evidence="1">
    <name type="scientific">Arion vulgaris</name>
    <dbReference type="NCBI Taxonomy" id="1028688"/>
    <lineage>
        <taxon>Eukaryota</taxon>
        <taxon>Metazoa</taxon>
        <taxon>Spiralia</taxon>
        <taxon>Lophotrochozoa</taxon>
        <taxon>Mollusca</taxon>
        <taxon>Gastropoda</taxon>
        <taxon>Heterobranchia</taxon>
        <taxon>Euthyneura</taxon>
        <taxon>Panpulmonata</taxon>
        <taxon>Eupulmonata</taxon>
        <taxon>Stylommatophora</taxon>
        <taxon>Helicina</taxon>
        <taxon>Arionoidea</taxon>
        <taxon>Arionidae</taxon>
        <taxon>Arion</taxon>
    </lineage>
</organism>
<name>A0A0B6ZNJ9_9EUPU</name>
<evidence type="ECO:0000313" key="1">
    <source>
        <dbReference type="EMBL" id="CEK70128.1"/>
    </source>
</evidence>
<dbReference type="PANTHER" id="PTHR46883:SF1">
    <property type="entry name" value="BARDET-BIEDL SYNDROME 12 PROTEIN"/>
    <property type="match status" value="1"/>
</dbReference>
<protein>
    <submittedName>
        <fullName evidence="1">Uncharacterized protein</fullName>
    </submittedName>
</protein>
<dbReference type="GO" id="GO:0051131">
    <property type="term" value="P:chaperone-mediated protein complex assembly"/>
    <property type="evidence" value="ECO:0007669"/>
    <property type="project" value="InterPro"/>
</dbReference>
<sequence>LDIEHTAGELVVQALQAHKHIFGTGTKTLLFMIASLAKAVIQLLKLDIPSEKSLHVINMTLAALSREVENISITTQG</sequence>
<reference evidence="1" key="1">
    <citation type="submission" date="2014-12" db="EMBL/GenBank/DDBJ databases">
        <title>Insight into the proteome of Arion vulgaris.</title>
        <authorList>
            <person name="Aradska J."/>
            <person name="Bulat T."/>
            <person name="Smidak R."/>
            <person name="Sarate P."/>
            <person name="Gangsoo J."/>
            <person name="Sialana F."/>
            <person name="Bilban M."/>
            <person name="Lubec G."/>
        </authorList>
    </citation>
    <scope>NUCLEOTIDE SEQUENCE</scope>
    <source>
        <tissue evidence="1">Skin</tissue>
    </source>
</reference>
<feature type="non-terminal residue" evidence="1">
    <location>
        <position position="77"/>
    </location>
</feature>
<accession>A0A0B6ZNJ9</accession>
<gene>
    <name evidence="1" type="primary">ORF72939</name>
</gene>
<dbReference type="AlphaFoldDB" id="A0A0B6ZNJ9"/>
<dbReference type="EMBL" id="HACG01023263">
    <property type="protein sequence ID" value="CEK70128.1"/>
    <property type="molecule type" value="Transcribed_RNA"/>
</dbReference>
<feature type="non-terminal residue" evidence="1">
    <location>
        <position position="1"/>
    </location>
</feature>